<dbReference type="AlphaFoldDB" id="A0A1J8Q5F4"/>
<feature type="domain" description="Myb/SANT-like" evidence="1">
    <location>
        <begin position="13"/>
        <end position="72"/>
    </location>
</feature>
<dbReference type="OrthoDB" id="2686136at2759"/>
<dbReference type="InterPro" id="IPR024752">
    <property type="entry name" value="Myb/SANT-like_dom"/>
</dbReference>
<gene>
    <name evidence="2" type="ORF">AZE42_12808</name>
</gene>
<dbReference type="Proteomes" id="UP000183567">
    <property type="component" value="Unassembled WGS sequence"/>
</dbReference>
<dbReference type="Pfam" id="PF12776">
    <property type="entry name" value="Myb_DNA-bind_3"/>
    <property type="match status" value="1"/>
</dbReference>
<keyword evidence="3" id="KW-1185">Reference proteome</keyword>
<evidence type="ECO:0000313" key="2">
    <source>
        <dbReference type="EMBL" id="OJA15211.1"/>
    </source>
</evidence>
<dbReference type="STRING" id="180088.A0A1J8Q5F4"/>
<evidence type="ECO:0000313" key="3">
    <source>
        <dbReference type="Proteomes" id="UP000183567"/>
    </source>
</evidence>
<evidence type="ECO:0000259" key="1">
    <source>
        <dbReference type="Pfam" id="PF12776"/>
    </source>
</evidence>
<proteinExistence type="predicted"/>
<reference evidence="2 3" key="1">
    <citation type="submission" date="2016-03" db="EMBL/GenBank/DDBJ databases">
        <title>Comparative genomics of the ectomycorrhizal sister species Rhizopogon vinicolor and Rhizopogon vesiculosus (Basidiomycota: Boletales) reveals a divergence of the mating type B locus.</title>
        <authorList>
            <person name="Mujic A.B."/>
            <person name="Kuo A."/>
            <person name="Tritt A."/>
            <person name="Lipzen A."/>
            <person name="Chen C."/>
            <person name="Johnson J."/>
            <person name="Sharma A."/>
            <person name="Barry K."/>
            <person name="Grigoriev I.V."/>
            <person name="Spatafora J.W."/>
        </authorList>
    </citation>
    <scope>NUCLEOTIDE SEQUENCE [LARGE SCALE GENOMIC DNA]</scope>
    <source>
        <strain evidence="2 3">AM-OR11-056</strain>
    </source>
</reference>
<dbReference type="EMBL" id="LVVM01003265">
    <property type="protein sequence ID" value="OJA15211.1"/>
    <property type="molecule type" value="Genomic_DNA"/>
</dbReference>
<accession>A0A1J8Q5F4</accession>
<comment type="caution">
    <text evidence="2">The sequence shown here is derived from an EMBL/GenBank/DDBJ whole genome shotgun (WGS) entry which is preliminary data.</text>
</comment>
<feature type="non-terminal residue" evidence="2">
    <location>
        <position position="1"/>
    </location>
</feature>
<name>A0A1J8Q5F4_9AGAM</name>
<organism evidence="2 3">
    <name type="scientific">Rhizopogon vesiculosus</name>
    <dbReference type="NCBI Taxonomy" id="180088"/>
    <lineage>
        <taxon>Eukaryota</taxon>
        <taxon>Fungi</taxon>
        <taxon>Dikarya</taxon>
        <taxon>Basidiomycota</taxon>
        <taxon>Agaricomycotina</taxon>
        <taxon>Agaricomycetes</taxon>
        <taxon>Agaricomycetidae</taxon>
        <taxon>Boletales</taxon>
        <taxon>Suillineae</taxon>
        <taxon>Rhizopogonaceae</taxon>
        <taxon>Rhizopogon</taxon>
    </lineage>
</organism>
<protein>
    <recommendedName>
        <fullName evidence="1">Myb/SANT-like domain-containing protein</fullName>
    </recommendedName>
</protein>
<sequence>DTTFNEAAILLKNRFPNQFGGEKTQSTCASKWQNLKTAYGVVLDIKNSSGFMWSDEHGAGVFQKDDDIWNHYAKNRRGVNPFKNKGFKHFYTIEQMMPKISKGSHVYRVPAMPRPIGGTSGTGIPQPEATVRPSHPPQPEALTLGQLTSVTHEIISNTAHSAQAGASTGGLMALASAVFSDPSSITPSTPSSFLASGSSAASVSASSSMLMSAQKDGNDTMRELTVHIKDFLITQTQAATSTQSSQDGPLGRAIVLLSEYRDKTLTLDDYLEIVDYFGRDKAQAVIFSNLPLEPMV</sequence>